<comment type="similarity">
    <text evidence="4">Belongs to the SIMIBI class G3E GTPase family. ZNG1 subfamily.</text>
</comment>
<evidence type="ECO:0000256" key="1">
    <source>
        <dbReference type="ARBA" id="ARBA00022741"/>
    </source>
</evidence>
<dbReference type="InterPro" id="IPR027417">
    <property type="entry name" value="P-loop_NTPase"/>
</dbReference>
<proteinExistence type="inferred from homology"/>
<dbReference type="InterPro" id="IPR036627">
    <property type="entry name" value="CobW-likC_sf"/>
</dbReference>
<dbReference type="PANTHER" id="PTHR43603">
    <property type="entry name" value="COBW DOMAIN-CONTAINING PROTEIN DDB_G0274527"/>
    <property type="match status" value="1"/>
</dbReference>
<dbReference type="Pfam" id="PF02492">
    <property type="entry name" value="cobW"/>
    <property type="match status" value="1"/>
</dbReference>
<dbReference type="Proteomes" id="UP000199017">
    <property type="component" value="Unassembled WGS sequence"/>
</dbReference>
<keyword evidence="3" id="KW-0143">Chaperone</keyword>
<dbReference type="InterPro" id="IPR011629">
    <property type="entry name" value="CobW-like_C"/>
</dbReference>
<dbReference type="Gene3D" id="3.40.50.300">
    <property type="entry name" value="P-loop containing nucleotide triphosphate hydrolases"/>
    <property type="match status" value="1"/>
</dbReference>
<dbReference type="EMBL" id="FNDU01000001">
    <property type="protein sequence ID" value="SDH50226.1"/>
    <property type="molecule type" value="Genomic_DNA"/>
</dbReference>
<sequence length="366" mass="42072">MNKKTPVTIISGSIGSGKTTLINELVSASKDMNTAVISHEPKPVTVVEPIGQVRKYKKRTLASTYTVCTSTMEELLEEMKKLAAINDIDYIFMELAGTVEAFPITYMLYNPEDEDAYSILEDIYIDNIVTVIDTTNFWLDFTSDKQIHYQHPLTHHMTEMMMADLLINQIEWCNLLLMNKYKHVNKERINELEWFLEKLQPAGEIVKLDSGDTLAKYLFYRRTFDMEEMSKASAFLGEKTDESNVLKVVGEYGIGSFVYKREGSFHYERFRKWLEQLPQEILRSKGIVSFSEDKKRGFLSQAGPSITLEMEEESSIGRRSEEKIELHFIGIELPCKDIIDALDACLEPAQENRTLMEKCKDISGFK</sequence>
<dbReference type="SUPFAM" id="SSF52540">
    <property type="entry name" value="P-loop containing nucleoside triphosphate hydrolases"/>
    <property type="match status" value="1"/>
</dbReference>
<dbReference type="Gene3D" id="3.30.1220.10">
    <property type="entry name" value="CobW-like, C-terminal domain"/>
    <property type="match status" value="1"/>
</dbReference>
<accession>A0A1G8CXM8</accession>
<dbReference type="SMART" id="SM00833">
    <property type="entry name" value="CobW_C"/>
    <property type="match status" value="1"/>
</dbReference>
<dbReference type="GO" id="GO:0016787">
    <property type="term" value="F:hydrolase activity"/>
    <property type="evidence" value="ECO:0007669"/>
    <property type="project" value="UniProtKB-KW"/>
</dbReference>
<evidence type="ECO:0000313" key="8">
    <source>
        <dbReference type="Proteomes" id="UP000199017"/>
    </source>
</evidence>
<evidence type="ECO:0000259" key="6">
    <source>
        <dbReference type="SMART" id="SM00833"/>
    </source>
</evidence>
<keyword evidence="2" id="KW-0378">Hydrolase</keyword>
<dbReference type="PANTHER" id="PTHR43603:SF1">
    <property type="entry name" value="ZINC-REGULATED GTPASE METALLOPROTEIN ACTIVATOR 1"/>
    <property type="match status" value="1"/>
</dbReference>
<evidence type="ECO:0000256" key="5">
    <source>
        <dbReference type="ARBA" id="ARBA00049117"/>
    </source>
</evidence>
<dbReference type="Pfam" id="PF07683">
    <property type="entry name" value="CobW_C"/>
    <property type="match status" value="1"/>
</dbReference>
<dbReference type="RefSeq" id="WP_091580343.1">
    <property type="nucleotide sequence ID" value="NZ_FNDU01000001.1"/>
</dbReference>
<keyword evidence="1" id="KW-0547">Nucleotide-binding</keyword>
<reference evidence="7 8" key="1">
    <citation type="submission" date="2016-10" db="EMBL/GenBank/DDBJ databases">
        <authorList>
            <person name="de Groot N.N."/>
        </authorList>
    </citation>
    <scope>NUCLEOTIDE SEQUENCE [LARGE SCALE GENOMIC DNA]</scope>
    <source>
        <strain evidence="8">P4B,CCM 7963,CECT 7998,DSM 25260,IBRC-M 10614,KCTC 13821</strain>
    </source>
</reference>
<gene>
    <name evidence="7" type="ORF">SAMN05216352_101483</name>
</gene>
<dbReference type="InterPro" id="IPR051927">
    <property type="entry name" value="Zn_Chap_cDPG_Synth"/>
</dbReference>
<dbReference type="AlphaFoldDB" id="A0A1G8CXM8"/>
<protein>
    <submittedName>
        <fullName evidence="7">GTPase, G3E family</fullName>
    </submittedName>
</protein>
<keyword evidence="8" id="KW-1185">Reference proteome</keyword>
<evidence type="ECO:0000313" key="7">
    <source>
        <dbReference type="EMBL" id="SDH50226.1"/>
    </source>
</evidence>
<dbReference type="InterPro" id="IPR003495">
    <property type="entry name" value="CobW/HypB/UreG_nucleotide-bd"/>
</dbReference>
<feature type="domain" description="CobW C-terminal" evidence="6">
    <location>
        <begin position="254"/>
        <end position="346"/>
    </location>
</feature>
<comment type="catalytic activity">
    <reaction evidence="5">
        <text>GTP + H2O = GDP + phosphate + H(+)</text>
        <dbReference type="Rhea" id="RHEA:19669"/>
        <dbReference type="ChEBI" id="CHEBI:15377"/>
        <dbReference type="ChEBI" id="CHEBI:15378"/>
        <dbReference type="ChEBI" id="CHEBI:37565"/>
        <dbReference type="ChEBI" id="CHEBI:43474"/>
        <dbReference type="ChEBI" id="CHEBI:58189"/>
    </reaction>
    <physiologicalReaction direction="left-to-right" evidence="5">
        <dbReference type="Rhea" id="RHEA:19670"/>
    </physiologicalReaction>
</comment>
<dbReference type="GO" id="GO:0000166">
    <property type="term" value="F:nucleotide binding"/>
    <property type="evidence" value="ECO:0007669"/>
    <property type="project" value="UniProtKB-KW"/>
</dbReference>
<dbReference type="STRING" id="930129.SAMN05216352_101483"/>
<dbReference type="OrthoDB" id="2958918at2"/>
<name>A0A1G8CXM8_9BACI</name>
<evidence type="ECO:0000256" key="4">
    <source>
        <dbReference type="ARBA" id="ARBA00034320"/>
    </source>
</evidence>
<organism evidence="7 8">
    <name type="scientific">Alteribacillus bidgolensis</name>
    <dbReference type="NCBI Taxonomy" id="930129"/>
    <lineage>
        <taxon>Bacteria</taxon>
        <taxon>Bacillati</taxon>
        <taxon>Bacillota</taxon>
        <taxon>Bacilli</taxon>
        <taxon>Bacillales</taxon>
        <taxon>Bacillaceae</taxon>
        <taxon>Alteribacillus</taxon>
    </lineage>
</organism>
<evidence type="ECO:0000256" key="3">
    <source>
        <dbReference type="ARBA" id="ARBA00023186"/>
    </source>
</evidence>
<evidence type="ECO:0000256" key="2">
    <source>
        <dbReference type="ARBA" id="ARBA00022801"/>
    </source>
</evidence>